<dbReference type="InterPro" id="IPR000073">
    <property type="entry name" value="AB_hydrolase_1"/>
</dbReference>
<dbReference type="GO" id="GO:0016020">
    <property type="term" value="C:membrane"/>
    <property type="evidence" value="ECO:0007669"/>
    <property type="project" value="TreeGrafter"/>
</dbReference>
<evidence type="ECO:0000259" key="2">
    <source>
        <dbReference type="Pfam" id="PF00561"/>
    </source>
</evidence>
<keyword evidence="1 3" id="KW-0378">Hydrolase</keyword>
<dbReference type="PRINTS" id="PR00111">
    <property type="entry name" value="ABHYDROLASE"/>
</dbReference>
<dbReference type="InterPro" id="IPR000639">
    <property type="entry name" value="Epox_hydrolase-like"/>
</dbReference>
<dbReference type="Gene3D" id="3.40.50.1820">
    <property type="entry name" value="alpha/beta hydrolase"/>
    <property type="match status" value="1"/>
</dbReference>
<organism evidence="3 4">
    <name type="scientific">Candidatus Viridilinea halotolerans</name>
    <dbReference type="NCBI Taxonomy" id="2491704"/>
    <lineage>
        <taxon>Bacteria</taxon>
        <taxon>Bacillati</taxon>
        <taxon>Chloroflexota</taxon>
        <taxon>Chloroflexia</taxon>
        <taxon>Chloroflexales</taxon>
        <taxon>Chloroflexineae</taxon>
        <taxon>Oscillochloridaceae</taxon>
        <taxon>Candidatus Viridilinea</taxon>
    </lineage>
</organism>
<gene>
    <name evidence="3" type="ORF">EI684_09945</name>
</gene>
<protein>
    <submittedName>
        <fullName evidence="3">Alpha/beta hydrolase</fullName>
    </submittedName>
</protein>
<reference evidence="3 4" key="1">
    <citation type="submission" date="2018-12" db="EMBL/GenBank/DDBJ databases">
        <title>Genome Sequence of Candidatus Viridilinea halotolerans isolated from saline sulfide-rich spring.</title>
        <authorList>
            <person name="Grouzdev D.S."/>
            <person name="Burganskaya E.I."/>
            <person name="Krutkina M.S."/>
            <person name="Sukhacheva M.V."/>
            <person name="Gorlenko V.M."/>
        </authorList>
    </citation>
    <scope>NUCLEOTIDE SEQUENCE [LARGE SCALE GENOMIC DNA]</scope>
    <source>
        <strain evidence="3">Chok-6</strain>
    </source>
</reference>
<dbReference type="PRINTS" id="PR00412">
    <property type="entry name" value="EPOXHYDRLASE"/>
</dbReference>
<dbReference type="PANTHER" id="PTHR43798:SF31">
    <property type="entry name" value="AB HYDROLASE SUPERFAMILY PROTEIN YCLE"/>
    <property type="match status" value="1"/>
</dbReference>
<dbReference type="Proteomes" id="UP000280307">
    <property type="component" value="Unassembled WGS sequence"/>
</dbReference>
<dbReference type="InterPro" id="IPR029058">
    <property type="entry name" value="AB_hydrolase_fold"/>
</dbReference>
<proteinExistence type="predicted"/>
<evidence type="ECO:0000313" key="3">
    <source>
        <dbReference type="EMBL" id="RRR72659.1"/>
    </source>
</evidence>
<dbReference type="PANTHER" id="PTHR43798">
    <property type="entry name" value="MONOACYLGLYCEROL LIPASE"/>
    <property type="match status" value="1"/>
</dbReference>
<dbReference type="AlphaFoldDB" id="A0A426U0Y8"/>
<evidence type="ECO:0000256" key="1">
    <source>
        <dbReference type="ARBA" id="ARBA00022801"/>
    </source>
</evidence>
<dbReference type="GO" id="GO:0016787">
    <property type="term" value="F:hydrolase activity"/>
    <property type="evidence" value="ECO:0007669"/>
    <property type="project" value="UniProtKB-KW"/>
</dbReference>
<dbReference type="EMBL" id="RSAS01000382">
    <property type="protein sequence ID" value="RRR72659.1"/>
    <property type="molecule type" value="Genomic_DNA"/>
</dbReference>
<dbReference type="SUPFAM" id="SSF53474">
    <property type="entry name" value="alpha/beta-Hydrolases"/>
    <property type="match status" value="1"/>
</dbReference>
<dbReference type="InterPro" id="IPR050266">
    <property type="entry name" value="AB_hydrolase_sf"/>
</dbReference>
<dbReference type="Pfam" id="PF00561">
    <property type="entry name" value="Abhydrolase_1"/>
    <property type="match status" value="1"/>
</dbReference>
<name>A0A426U0Y8_9CHLR</name>
<sequence length="269" mass="30257">MLTLGTGPIFYRQSRPRVATHPPLLLLHGWGGSSGYWRPTLAALGHDRRVIAPDLPGFGDSPPLAGPANAEALAEVVLAFADAMGLEQFDLNGHSFCASVAIYVAVRQPQRVRRLALTCISTFRSERERVIVEKIHHVMALWMALRRPWMARARMFYRTVGRRFFYRLPSDDAIMREAFSDFLKMDKRTALETAASSGDANLNPTMTRVATPTLIIAGRQDKIMPIVGTPEVARLIPDSRLFWIEQCGHLPMIEHPERYHQILRGFLDG</sequence>
<feature type="domain" description="AB hydrolase-1" evidence="2">
    <location>
        <begin position="22"/>
        <end position="256"/>
    </location>
</feature>
<comment type="caution">
    <text evidence="3">The sequence shown here is derived from an EMBL/GenBank/DDBJ whole genome shotgun (WGS) entry which is preliminary data.</text>
</comment>
<accession>A0A426U0Y8</accession>
<evidence type="ECO:0000313" key="4">
    <source>
        <dbReference type="Proteomes" id="UP000280307"/>
    </source>
</evidence>